<evidence type="ECO:0000313" key="2">
    <source>
        <dbReference type="EMBL" id="PMD35797.1"/>
    </source>
</evidence>
<proteinExistence type="predicted"/>
<evidence type="ECO:0000313" key="3">
    <source>
        <dbReference type="Proteomes" id="UP000235786"/>
    </source>
</evidence>
<keyword evidence="1" id="KW-0732">Signal</keyword>
<evidence type="ECO:0000256" key="1">
    <source>
        <dbReference type="SAM" id="SignalP"/>
    </source>
</evidence>
<dbReference type="PANTHER" id="PTHR34587:SF1">
    <property type="entry name" value="CIRCUMSPOROZOITE PROTEIN"/>
    <property type="match status" value="1"/>
</dbReference>
<dbReference type="PANTHER" id="PTHR34587">
    <property type="entry name" value="VWFA DOMAIN-CONTAINING PROTEIN"/>
    <property type="match status" value="1"/>
</dbReference>
<keyword evidence="3" id="KW-1185">Reference proteome</keyword>
<feature type="chain" id="PRO_5014420449" description="Cell wall protein" evidence="1">
    <location>
        <begin position="19"/>
        <end position="435"/>
    </location>
</feature>
<dbReference type="InterPro" id="IPR053216">
    <property type="entry name" value="Appressorial_penetr-assoc"/>
</dbReference>
<accession>A0A2J6RBC9</accession>
<reference evidence="2 3" key="1">
    <citation type="submission" date="2016-04" db="EMBL/GenBank/DDBJ databases">
        <title>A degradative enzymes factory behind the ericoid mycorrhizal symbiosis.</title>
        <authorList>
            <consortium name="DOE Joint Genome Institute"/>
            <person name="Martino E."/>
            <person name="Morin E."/>
            <person name="Grelet G."/>
            <person name="Kuo A."/>
            <person name="Kohler A."/>
            <person name="Daghino S."/>
            <person name="Barry K."/>
            <person name="Choi C."/>
            <person name="Cichocki N."/>
            <person name="Clum A."/>
            <person name="Copeland A."/>
            <person name="Hainaut M."/>
            <person name="Haridas S."/>
            <person name="Labutti K."/>
            <person name="Lindquist E."/>
            <person name="Lipzen A."/>
            <person name="Khouja H.-R."/>
            <person name="Murat C."/>
            <person name="Ohm R."/>
            <person name="Olson A."/>
            <person name="Spatafora J."/>
            <person name="Veneault-Fourrey C."/>
            <person name="Henrissat B."/>
            <person name="Grigoriev I."/>
            <person name="Martin F."/>
            <person name="Perotto S."/>
        </authorList>
    </citation>
    <scope>NUCLEOTIDE SEQUENCE [LARGE SCALE GENOMIC DNA]</scope>
    <source>
        <strain evidence="2 3">F</strain>
    </source>
</reference>
<dbReference type="STRING" id="1149755.A0A2J6RBC9"/>
<evidence type="ECO:0008006" key="4">
    <source>
        <dbReference type="Google" id="ProtNLM"/>
    </source>
</evidence>
<name>A0A2J6RBC9_HYAVF</name>
<protein>
    <recommendedName>
        <fullName evidence="4">Cell wall protein</fullName>
    </recommendedName>
</protein>
<dbReference type="AlphaFoldDB" id="A0A2J6RBC9"/>
<sequence length="435" mass="43380">MKYEVLPIVAAFLGLATAAPTPVAKNALAFSIPRAMMRREVPQEHSHNRFLDGVRVNLNLNNPNEIQDPVFGLLGDAAAAAGAGKITNLDCLHQATADQAFTNAKAAGNVTGQSDALLYAALERNTGKVGLASVSCNETAVNPEIQAVQQHQDPASANAATINKNIVLALAKQLASIGADPQEALLSGTFAPGNLDDDTGKGNTCDVADDVEGCIFSQNLLVDDATAAEITAAVAGIAVSSGSASGSAVSSSAPSSGEVAACVSNEQTFTGTLGGAAPPVTSSAGDRPFTVNGNTFVNLAAALQRSCSVQNTACSNAANAGTLPGTNVDALTGQAAADAFNSALGVSASKMIKRANANVQTFTGSLGGAAPPVIESSGDRPFATDGATFVNKAAALQRSCSVQNTACSNAANSGKLAGTSVADCNAQEAACNGAA</sequence>
<gene>
    <name evidence="2" type="ORF">L207DRAFT_601628</name>
</gene>
<dbReference type="OrthoDB" id="2153847at2759"/>
<organism evidence="2 3">
    <name type="scientific">Hyaloscypha variabilis (strain UAMH 11265 / GT02V1 / F)</name>
    <name type="common">Meliniomyces variabilis</name>
    <dbReference type="NCBI Taxonomy" id="1149755"/>
    <lineage>
        <taxon>Eukaryota</taxon>
        <taxon>Fungi</taxon>
        <taxon>Dikarya</taxon>
        <taxon>Ascomycota</taxon>
        <taxon>Pezizomycotina</taxon>
        <taxon>Leotiomycetes</taxon>
        <taxon>Helotiales</taxon>
        <taxon>Hyaloscyphaceae</taxon>
        <taxon>Hyaloscypha</taxon>
        <taxon>Hyaloscypha variabilis</taxon>
    </lineage>
</organism>
<feature type="signal peptide" evidence="1">
    <location>
        <begin position="1"/>
        <end position="18"/>
    </location>
</feature>
<dbReference type="Proteomes" id="UP000235786">
    <property type="component" value="Unassembled WGS sequence"/>
</dbReference>
<dbReference type="EMBL" id="KZ613951">
    <property type="protein sequence ID" value="PMD35797.1"/>
    <property type="molecule type" value="Genomic_DNA"/>
</dbReference>